<organism evidence="1">
    <name type="scientific">Dysosmobacter welbionis</name>
    <dbReference type="NCBI Taxonomy" id="2093857"/>
    <lineage>
        <taxon>Bacteria</taxon>
        <taxon>Bacillati</taxon>
        <taxon>Bacillota</taxon>
        <taxon>Clostridia</taxon>
        <taxon>Eubacteriales</taxon>
        <taxon>Oscillospiraceae</taxon>
        <taxon>Dysosmobacter</taxon>
    </lineage>
</organism>
<dbReference type="EMBL" id="CP034413">
    <property type="protein sequence ID" value="QCI60443.1"/>
    <property type="molecule type" value="Genomic_DNA"/>
</dbReference>
<reference evidence="1" key="1">
    <citation type="journal article" date="2020" name="Int. J. Syst. Evol. Microbiol.">
        <title>Dysosmobacter welbionis gen. nov., sp. nov., isolated from human faeces and emended description of the genus Oscillibacter.</title>
        <authorList>
            <person name="Le Roy T."/>
            <person name="Van der Smissen P."/>
            <person name="Paquot A."/>
            <person name="Delzenne N."/>
            <person name="Muccioli G.G."/>
            <person name="Collet J.F."/>
            <person name="Cani P.D."/>
        </authorList>
    </citation>
    <scope>NUCLEOTIDE SEQUENCE</scope>
    <source>
        <strain evidence="1">J115</strain>
    </source>
</reference>
<accession>A0A4D7ASH4</accession>
<reference evidence="1" key="2">
    <citation type="submission" date="2021-01" db="EMBL/GenBank/DDBJ databases">
        <authorList>
            <person name="Le Roy T."/>
            <person name="Van der Smissen P."/>
            <person name="Delzenne N."/>
            <person name="Muccioli G."/>
            <person name="Collet J.F."/>
            <person name="Cani P.D."/>
        </authorList>
    </citation>
    <scope>NUCLEOTIDE SEQUENCE</scope>
    <source>
        <strain evidence="1">J115</strain>
    </source>
</reference>
<name>A0A4D7ASH4_9FIRM</name>
<proteinExistence type="predicted"/>
<evidence type="ECO:0000313" key="1">
    <source>
        <dbReference type="EMBL" id="QCI60443.1"/>
    </source>
</evidence>
<sequence>MEHVTLNKFRAPAGVELCVLISIPHPGSLFVRQPNLPEHFGDGRVLGAELTQDAISGADALDALLHKGGAEVLLTKRNQTVVGLQQIDDINIPVIVLSR</sequence>
<gene>
    <name evidence="1" type="ORF">EIO64_15505</name>
</gene>
<dbReference type="AlphaFoldDB" id="A0A4D7ASH4"/>
<protein>
    <submittedName>
        <fullName evidence="1">Uncharacterized protein</fullName>
    </submittedName>
</protein>
<dbReference type="RefSeq" id="WP_136891617.1">
    <property type="nucleotide sequence ID" value="NZ_DAWBIZ010000008.1"/>
</dbReference>